<evidence type="ECO:0000256" key="1">
    <source>
        <dbReference type="SAM" id="MobiDB-lite"/>
    </source>
</evidence>
<name>A0AAN9QAI3_CANGL</name>
<evidence type="ECO:0000313" key="2">
    <source>
        <dbReference type="EMBL" id="KAK7323943.1"/>
    </source>
</evidence>
<keyword evidence="3" id="KW-1185">Reference proteome</keyword>
<comment type="caution">
    <text evidence="2">The sequence shown here is derived from an EMBL/GenBank/DDBJ whole genome shotgun (WGS) entry which is preliminary data.</text>
</comment>
<accession>A0AAN9QAI3</accession>
<evidence type="ECO:0000313" key="3">
    <source>
        <dbReference type="Proteomes" id="UP001367508"/>
    </source>
</evidence>
<dbReference type="Proteomes" id="UP001367508">
    <property type="component" value="Unassembled WGS sequence"/>
</dbReference>
<organism evidence="2 3">
    <name type="scientific">Canavalia gladiata</name>
    <name type="common">Sword bean</name>
    <name type="synonym">Dolichos gladiatus</name>
    <dbReference type="NCBI Taxonomy" id="3824"/>
    <lineage>
        <taxon>Eukaryota</taxon>
        <taxon>Viridiplantae</taxon>
        <taxon>Streptophyta</taxon>
        <taxon>Embryophyta</taxon>
        <taxon>Tracheophyta</taxon>
        <taxon>Spermatophyta</taxon>
        <taxon>Magnoliopsida</taxon>
        <taxon>eudicotyledons</taxon>
        <taxon>Gunneridae</taxon>
        <taxon>Pentapetalae</taxon>
        <taxon>rosids</taxon>
        <taxon>fabids</taxon>
        <taxon>Fabales</taxon>
        <taxon>Fabaceae</taxon>
        <taxon>Papilionoideae</taxon>
        <taxon>50 kb inversion clade</taxon>
        <taxon>NPAAA clade</taxon>
        <taxon>indigoferoid/millettioid clade</taxon>
        <taxon>Phaseoleae</taxon>
        <taxon>Canavalia</taxon>
    </lineage>
</organism>
<reference evidence="2 3" key="1">
    <citation type="submission" date="2024-01" db="EMBL/GenBank/DDBJ databases">
        <title>The genomes of 5 underutilized Papilionoideae crops provide insights into root nodulation and disease resistanc.</title>
        <authorList>
            <person name="Jiang F."/>
        </authorList>
    </citation>
    <scope>NUCLEOTIDE SEQUENCE [LARGE SCALE GENOMIC DNA]</scope>
    <source>
        <strain evidence="2">LVBAO_FW01</strain>
        <tissue evidence="2">Leaves</tissue>
    </source>
</reference>
<protein>
    <submittedName>
        <fullName evidence="2">Uncharacterized protein</fullName>
    </submittedName>
</protein>
<gene>
    <name evidence="2" type="ORF">VNO77_27445</name>
</gene>
<proteinExistence type="predicted"/>
<sequence>MHSNIPCVKTAVTSKAAMVDIFPVSPSYEKIALRYWNEDDPNKQTPSVEYPKKQLKSRKETEVKTETETVTKTSASTDYAFLLNQKIKKSSPQKDNVVTRF</sequence>
<dbReference type="EMBL" id="JAYMYQ010000006">
    <property type="protein sequence ID" value="KAK7323943.1"/>
    <property type="molecule type" value="Genomic_DNA"/>
</dbReference>
<dbReference type="AlphaFoldDB" id="A0AAN9QAI3"/>
<feature type="region of interest" description="Disordered" evidence="1">
    <location>
        <begin position="39"/>
        <end position="61"/>
    </location>
</feature>